<comment type="caution">
    <text evidence="1">The sequence shown here is derived from an EMBL/GenBank/DDBJ whole genome shotgun (WGS) entry which is preliminary data.</text>
</comment>
<gene>
    <name evidence="1" type="ORF">IAA64_05650</name>
</gene>
<protein>
    <submittedName>
        <fullName evidence="1">Uncharacterized protein</fullName>
    </submittedName>
</protein>
<organism evidence="1 2">
    <name type="scientific">Candidatus Ornithocaccomicrobium faecavium</name>
    <dbReference type="NCBI Taxonomy" id="2840890"/>
    <lineage>
        <taxon>Bacteria</taxon>
        <taxon>Bacillati</taxon>
        <taxon>Bacillota</taxon>
        <taxon>Clostridia</taxon>
        <taxon>Candidatus Ornithocaccomicrobium</taxon>
    </lineage>
</organism>
<proteinExistence type="predicted"/>
<accession>A0A9D1TC98</accession>
<dbReference type="AlphaFoldDB" id="A0A9D1TC98"/>
<evidence type="ECO:0000313" key="2">
    <source>
        <dbReference type="Proteomes" id="UP000886884"/>
    </source>
</evidence>
<dbReference type="Proteomes" id="UP000886884">
    <property type="component" value="Unassembled WGS sequence"/>
</dbReference>
<evidence type="ECO:0000313" key="1">
    <source>
        <dbReference type="EMBL" id="HIV27431.1"/>
    </source>
</evidence>
<dbReference type="EMBL" id="DVOT01000101">
    <property type="protein sequence ID" value="HIV27431.1"/>
    <property type="molecule type" value="Genomic_DNA"/>
</dbReference>
<reference evidence="1" key="2">
    <citation type="journal article" date="2021" name="PeerJ">
        <title>Extensive microbial diversity within the chicken gut microbiome revealed by metagenomics and culture.</title>
        <authorList>
            <person name="Gilroy R."/>
            <person name="Ravi A."/>
            <person name="Getino M."/>
            <person name="Pursley I."/>
            <person name="Horton D.L."/>
            <person name="Alikhan N.F."/>
            <person name="Baker D."/>
            <person name="Gharbi K."/>
            <person name="Hall N."/>
            <person name="Watson M."/>
            <person name="Adriaenssens E.M."/>
            <person name="Foster-Nyarko E."/>
            <person name="Jarju S."/>
            <person name="Secka A."/>
            <person name="Antonio M."/>
            <person name="Oren A."/>
            <person name="Chaudhuri R.R."/>
            <person name="La Ragione R."/>
            <person name="Hildebrand F."/>
            <person name="Pallen M.J."/>
        </authorList>
    </citation>
    <scope>NUCLEOTIDE SEQUENCE</scope>
    <source>
        <strain evidence="1">CHK183-6373</strain>
    </source>
</reference>
<sequence length="132" mass="13669">MGKSSRVNALLVEILLAILFFALAATVILRCFSAAYEQASRADARDRALAGAQNVAAALCASVDPEQALRELGFSEEGGWALEGDGWRLTVSLDAQAAPAGTMQTAEIAATAGDAALFTLPVARYLPGEAAQ</sequence>
<reference evidence="1" key="1">
    <citation type="submission" date="2020-10" db="EMBL/GenBank/DDBJ databases">
        <authorList>
            <person name="Gilroy R."/>
        </authorList>
    </citation>
    <scope>NUCLEOTIDE SEQUENCE</scope>
    <source>
        <strain evidence="1">CHK183-6373</strain>
    </source>
</reference>
<name>A0A9D1TC98_9FIRM</name>